<comment type="caution">
    <text evidence="3">The sequence shown here is derived from an EMBL/GenBank/DDBJ whole genome shotgun (WGS) entry which is preliminary data.</text>
</comment>
<dbReference type="PANTHER" id="PTHR33755">
    <property type="entry name" value="TOXIN PARE1-RELATED"/>
    <property type="match status" value="1"/>
</dbReference>
<sequence>MQYIISEKATEDLEQIWQYTYLQWSEHQADKYYSLLIQKIELIAQNAAIGRRMDDIKEGYRYLTVGSHIIFYKNSEDEAVTIIRILHQRMDIPNRLKDG</sequence>
<dbReference type="InterPro" id="IPR007712">
    <property type="entry name" value="RelE/ParE_toxin"/>
</dbReference>
<reference evidence="3" key="1">
    <citation type="submission" date="2019-03" db="EMBL/GenBank/DDBJ databases">
        <title>Single cell metagenomics reveals metabolic interactions within the superorganism composed of flagellate Streblomastix strix and complex community of Bacteroidetes bacteria on its surface.</title>
        <authorList>
            <person name="Treitli S.C."/>
            <person name="Kolisko M."/>
            <person name="Husnik F."/>
            <person name="Keeling P."/>
            <person name="Hampl V."/>
        </authorList>
    </citation>
    <scope>NUCLEOTIDE SEQUENCE</scope>
    <source>
        <strain evidence="3">STM</strain>
    </source>
</reference>
<dbReference type="InterPro" id="IPR051803">
    <property type="entry name" value="TA_system_RelE-like_toxin"/>
</dbReference>
<dbReference type="EMBL" id="SNRY01001721">
    <property type="protein sequence ID" value="KAA6328990.1"/>
    <property type="molecule type" value="Genomic_DNA"/>
</dbReference>
<organism evidence="3">
    <name type="scientific">termite gut metagenome</name>
    <dbReference type="NCBI Taxonomy" id="433724"/>
    <lineage>
        <taxon>unclassified sequences</taxon>
        <taxon>metagenomes</taxon>
        <taxon>organismal metagenomes</taxon>
    </lineage>
</organism>
<accession>A0A5J4R5Z5</accession>
<gene>
    <name evidence="3" type="ORF">EZS27_022163</name>
    <name evidence="4" type="ORF">EZS27_022168</name>
</gene>
<evidence type="ECO:0000313" key="3">
    <source>
        <dbReference type="EMBL" id="KAA6328985.1"/>
    </source>
</evidence>
<evidence type="ECO:0000256" key="1">
    <source>
        <dbReference type="ARBA" id="ARBA00006226"/>
    </source>
</evidence>
<evidence type="ECO:0000256" key="2">
    <source>
        <dbReference type="ARBA" id="ARBA00022649"/>
    </source>
</evidence>
<name>A0A5J4R5Z5_9ZZZZ</name>
<dbReference type="InterPro" id="IPR028344">
    <property type="entry name" value="ParE1/4"/>
</dbReference>
<comment type="similarity">
    <text evidence="1">Belongs to the RelE toxin family.</text>
</comment>
<dbReference type="InterPro" id="IPR035093">
    <property type="entry name" value="RelE/ParE_toxin_dom_sf"/>
</dbReference>
<protein>
    <submittedName>
        <fullName evidence="3">Toxin ParE1</fullName>
    </submittedName>
</protein>
<evidence type="ECO:0000313" key="4">
    <source>
        <dbReference type="EMBL" id="KAA6328990.1"/>
    </source>
</evidence>
<dbReference type="PIRSF" id="PIRSF029218">
    <property type="entry name" value="ParE"/>
    <property type="match status" value="1"/>
</dbReference>
<dbReference type="AlphaFoldDB" id="A0A5J4R5Z5"/>
<dbReference type="Pfam" id="PF05016">
    <property type="entry name" value="ParE_toxin"/>
    <property type="match status" value="1"/>
</dbReference>
<dbReference type="PANTHER" id="PTHR33755:SF9">
    <property type="entry name" value="TOXIN PARE1"/>
    <property type="match status" value="1"/>
</dbReference>
<dbReference type="Gene3D" id="3.30.2310.20">
    <property type="entry name" value="RelE-like"/>
    <property type="match status" value="1"/>
</dbReference>
<keyword evidence="2" id="KW-1277">Toxin-antitoxin system</keyword>
<dbReference type="EMBL" id="SNRY01001721">
    <property type="protein sequence ID" value="KAA6328985.1"/>
    <property type="molecule type" value="Genomic_DNA"/>
</dbReference>
<proteinExistence type="inferred from homology"/>